<evidence type="ECO:0008006" key="9">
    <source>
        <dbReference type="Google" id="ProtNLM"/>
    </source>
</evidence>
<evidence type="ECO:0000259" key="2">
    <source>
        <dbReference type="Pfam" id="PF07510"/>
    </source>
</evidence>
<organism evidence="3 6">
    <name type="scientific">Helicobacter ailurogastricus</name>
    <dbReference type="NCBI Taxonomy" id="1578720"/>
    <lineage>
        <taxon>Bacteria</taxon>
        <taxon>Pseudomonadati</taxon>
        <taxon>Campylobacterota</taxon>
        <taxon>Epsilonproteobacteria</taxon>
        <taxon>Campylobacterales</taxon>
        <taxon>Helicobacteraceae</taxon>
        <taxon>Helicobacter</taxon>
    </lineage>
</organism>
<dbReference type="AlphaFoldDB" id="A0A0K2X329"/>
<keyword evidence="6" id="KW-1185">Reference proteome</keyword>
<dbReference type="STRING" id="1578720.HAL011_01690"/>
<sequence length="615" mass="73117">MQTDGFCPIREDGLCPVKALERRNFKIPAYQRGYRWTAKEVQLLLKDIVRFIQKGKSEEFSEEFYSLQPIVVKKMKEEGKEIYHVIDGQQRLTTIFLIIKYFEGRDLFTLHYETREGSFQFLQNIQDPSTYPPKINIDFYHFKEAYRAIKDYIEKKEKGFFGTQKQKFLETLYDKCKLLWHESEDDEKEVFVRLNSGKIPLMEAEKIKALFLAKRDGLQEKEIENMAKKWYGAEKKAREERDFIYCVLERVEAKDIMEIIEVVGDKQYRKPVLLDDIQRITAYLKAIVPHKNEEDYLFAYFDKQYENESMDDEWDNLEEAMATLSGFASKKGNDFIEREIFHHFGFLIYTGDRIHDLHQQWLKHEDEKEFAKYLFARVKEKVQASLKDKSLEDLTYNDGKQRPTIQNILLLFNLAHLISDQSSNAYFQFNRFVLEQWSLEHIYAQNSRSVCPTTDKAAMEENQGEIKEWLEEVMKYLEDDKLKKKIITSRKKMGKDFSTYLDTQKLLDKIDETFKDHEALHRLQNLTLLDKESNSAIGNLIFSKKRKKIEERKHQHKLIPICTQMVFEKAFSKNTGNPDVFTTQDQEDYLNKIEESLKEYLPQAQKEDNNDEDNA</sequence>
<dbReference type="Pfam" id="PF07510">
    <property type="entry name" value="GmrSD_C"/>
    <property type="match status" value="1"/>
</dbReference>
<protein>
    <recommendedName>
        <fullName evidence="9">DUF262 domain-containing protein</fullName>
    </recommendedName>
</protein>
<dbReference type="InterPro" id="IPR011089">
    <property type="entry name" value="GmrSD_C"/>
</dbReference>
<feature type="domain" description="GmrSD restriction endonucleases C-terminal" evidence="2">
    <location>
        <begin position="433"/>
        <end position="552"/>
    </location>
</feature>
<dbReference type="PANTHER" id="PTHR35149">
    <property type="entry name" value="SLL5132 PROTEIN"/>
    <property type="match status" value="1"/>
</dbReference>
<proteinExistence type="predicted"/>
<name>A0A0K2X329_9HELI</name>
<evidence type="ECO:0000313" key="7">
    <source>
        <dbReference type="Proteomes" id="UP000041394"/>
    </source>
</evidence>
<dbReference type="Proteomes" id="UP000041394">
    <property type="component" value="Unassembled WGS sequence"/>
</dbReference>
<dbReference type="Proteomes" id="UP000045175">
    <property type="component" value="Unassembled WGS sequence"/>
</dbReference>
<evidence type="ECO:0000313" key="5">
    <source>
        <dbReference type="EMBL" id="CRF43937.1"/>
    </source>
</evidence>
<reference evidence="3" key="1">
    <citation type="submission" date="2014-12" db="EMBL/GenBank/DDBJ databases">
        <title>Whole genome sequences of four Staphylococcus schleiferi canine isolates.</title>
        <authorList>
            <person name="Misic A.M."/>
            <person name="Cain C."/>
            <person name="Morris D.O."/>
            <person name="Rankin S."/>
            <person name="Beiting D."/>
        </authorList>
    </citation>
    <scope>NUCLEOTIDE SEQUENCE</scope>
    <source>
        <strain evidence="3">ASB11</strain>
        <strain evidence="4">ASB13</strain>
        <strain evidence="5">ASB9</strain>
    </source>
</reference>
<dbReference type="PANTHER" id="PTHR35149:SF1">
    <property type="entry name" value="DUF5655 DOMAIN-CONTAINING PROTEIN"/>
    <property type="match status" value="1"/>
</dbReference>
<evidence type="ECO:0000313" key="3">
    <source>
        <dbReference type="EMBL" id="CRF40412.1"/>
    </source>
</evidence>
<dbReference type="EMBL" id="CDMH01000068">
    <property type="protein sequence ID" value="CRF43384.1"/>
    <property type="molecule type" value="Genomic_DNA"/>
</dbReference>
<dbReference type="EMBL" id="CDML01000006">
    <property type="protein sequence ID" value="CRF40412.1"/>
    <property type="molecule type" value="Genomic_DNA"/>
</dbReference>
<dbReference type="RefSeq" id="WP_082346458.1">
    <property type="nucleotide sequence ID" value="NZ_CDMH01000068.1"/>
</dbReference>
<dbReference type="Proteomes" id="UP000038622">
    <property type="component" value="Unassembled WGS sequence"/>
</dbReference>
<feature type="domain" description="GmrSD restriction endonucleases N-terminal" evidence="1">
    <location>
        <begin position="22"/>
        <end position="212"/>
    </location>
</feature>
<reference evidence="6" key="3">
    <citation type="submission" date="2014-12" db="EMBL/GenBank/DDBJ databases">
        <authorList>
            <person name="Smet A."/>
        </authorList>
    </citation>
    <scope>NUCLEOTIDE SEQUENCE [LARGE SCALE GENOMIC DNA]</scope>
</reference>
<dbReference type="InterPro" id="IPR004919">
    <property type="entry name" value="GmrSD_N"/>
</dbReference>
<gene>
    <name evidence="3" type="ORF">HAL011_01690</name>
    <name evidence="4" type="ORF">HAL013_16210</name>
    <name evidence="5" type="ORF">HAL09_05010</name>
</gene>
<evidence type="ECO:0000313" key="4">
    <source>
        <dbReference type="EMBL" id="CRF43384.1"/>
    </source>
</evidence>
<accession>A0A0K2X329</accession>
<dbReference type="Pfam" id="PF03235">
    <property type="entry name" value="GmrSD_N"/>
    <property type="match status" value="1"/>
</dbReference>
<evidence type="ECO:0000259" key="1">
    <source>
        <dbReference type="Pfam" id="PF03235"/>
    </source>
</evidence>
<reference evidence="7 8" key="2">
    <citation type="submission" date="2014-12" db="EMBL/GenBank/DDBJ databases">
        <authorList>
            <person name="Jaenicke S."/>
        </authorList>
    </citation>
    <scope>NUCLEOTIDE SEQUENCE [LARGE SCALE GENOMIC DNA]</scope>
</reference>
<dbReference type="EMBL" id="CDMN01000021">
    <property type="protein sequence ID" value="CRF43937.1"/>
    <property type="molecule type" value="Genomic_DNA"/>
</dbReference>
<evidence type="ECO:0000313" key="8">
    <source>
        <dbReference type="Proteomes" id="UP000045175"/>
    </source>
</evidence>
<evidence type="ECO:0000313" key="6">
    <source>
        <dbReference type="Proteomes" id="UP000038622"/>
    </source>
</evidence>
<dbReference type="OrthoDB" id="9798761at2"/>